<sequence>MPNKKKCKWGFKWKFEFWNKMIKRGNENGQGATVVFGTPISQERSLLMKLPRELRDEIYYYVFFSILFFSGKRGMDPINCEPTVPDPNALSLLRSCRQVYFEVGKSWLGQVEFCFENMEAMLDKLANISLEMRSMIRYVRVSGKHLLLRLPETVPSYHISQSLKLLSGMKLDRLTVVGSYVCDYSYETLEFLINYSDGWKELYYISWDSCFLGYASTVKIDWLSQGSLDGNTYLRVPQPAGWQENLENRDGADSGSSVTIYRSRQPSVRPGSVMYDRHTRTEFTQNLSPEQDAGTYGLTEDPQLMAPGEREKEVLVVVKRGSGVDYEEKQDSPYHPYDDFRKRFPGKGWREIGLYIFRERLWI</sequence>
<name>A0ABR0SWK8_9HYPO</name>
<evidence type="ECO:0008006" key="3">
    <source>
        <dbReference type="Google" id="ProtNLM"/>
    </source>
</evidence>
<keyword evidence="2" id="KW-1185">Reference proteome</keyword>
<comment type="caution">
    <text evidence="1">The sequence shown here is derived from an EMBL/GenBank/DDBJ whole genome shotgun (WGS) entry which is preliminary data.</text>
</comment>
<dbReference type="EMBL" id="JAVFKD010000002">
    <property type="protein sequence ID" value="KAK5996552.1"/>
    <property type="molecule type" value="Genomic_DNA"/>
</dbReference>
<accession>A0ABR0SWK8</accession>
<gene>
    <name evidence="1" type="ORF">PT974_01888</name>
</gene>
<protein>
    <recommendedName>
        <fullName evidence="3">F-box domain-containing protein</fullName>
    </recommendedName>
</protein>
<organism evidence="1 2">
    <name type="scientific">Cladobotryum mycophilum</name>
    <dbReference type="NCBI Taxonomy" id="491253"/>
    <lineage>
        <taxon>Eukaryota</taxon>
        <taxon>Fungi</taxon>
        <taxon>Dikarya</taxon>
        <taxon>Ascomycota</taxon>
        <taxon>Pezizomycotina</taxon>
        <taxon>Sordariomycetes</taxon>
        <taxon>Hypocreomycetidae</taxon>
        <taxon>Hypocreales</taxon>
        <taxon>Hypocreaceae</taxon>
        <taxon>Cladobotryum</taxon>
    </lineage>
</organism>
<reference evidence="1 2" key="1">
    <citation type="submission" date="2024-01" db="EMBL/GenBank/DDBJ databases">
        <title>Complete genome of Cladobotryum mycophilum ATHUM6906.</title>
        <authorList>
            <person name="Christinaki A.C."/>
            <person name="Myridakis A.I."/>
            <person name="Kouvelis V.N."/>
        </authorList>
    </citation>
    <scope>NUCLEOTIDE SEQUENCE [LARGE SCALE GENOMIC DNA]</scope>
    <source>
        <strain evidence="1 2">ATHUM6906</strain>
    </source>
</reference>
<evidence type="ECO:0000313" key="1">
    <source>
        <dbReference type="EMBL" id="KAK5996552.1"/>
    </source>
</evidence>
<evidence type="ECO:0000313" key="2">
    <source>
        <dbReference type="Proteomes" id="UP001338125"/>
    </source>
</evidence>
<dbReference type="Proteomes" id="UP001338125">
    <property type="component" value="Unassembled WGS sequence"/>
</dbReference>
<dbReference type="PANTHER" id="PTHR38790:SF4">
    <property type="entry name" value="2EXR DOMAIN-CONTAINING PROTEIN"/>
    <property type="match status" value="1"/>
</dbReference>
<proteinExistence type="predicted"/>
<dbReference type="PANTHER" id="PTHR38790">
    <property type="entry name" value="2EXR DOMAIN-CONTAINING PROTEIN-RELATED"/>
    <property type="match status" value="1"/>
</dbReference>